<dbReference type="AlphaFoldDB" id="A0A8B6H4J6"/>
<reference evidence="7" key="1">
    <citation type="submission" date="2018-11" db="EMBL/GenBank/DDBJ databases">
        <authorList>
            <person name="Alioto T."/>
            <person name="Alioto T."/>
        </authorList>
    </citation>
    <scope>NUCLEOTIDE SEQUENCE</scope>
</reference>
<name>A0A8B6H4J6_MYTGA</name>
<dbReference type="InterPro" id="IPR020946">
    <property type="entry name" value="Flavin_mOase-like"/>
</dbReference>
<evidence type="ECO:0000313" key="8">
    <source>
        <dbReference type="Proteomes" id="UP000596742"/>
    </source>
</evidence>
<dbReference type="OrthoDB" id="66881at2759"/>
<dbReference type="GO" id="GO:0004499">
    <property type="term" value="F:N,N-dimethylaniline monooxygenase activity"/>
    <property type="evidence" value="ECO:0007669"/>
    <property type="project" value="InterPro"/>
</dbReference>
<dbReference type="EC" id="1.-.-.-" evidence="6"/>
<dbReference type="PANTHER" id="PTHR23023">
    <property type="entry name" value="DIMETHYLANILINE MONOOXYGENASE"/>
    <property type="match status" value="1"/>
</dbReference>
<comment type="cofactor">
    <cofactor evidence="6">
        <name>FAD</name>
        <dbReference type="ChEBI" id="CHEBI:57692"/>
    </cofactor>
</comment>
<comment type="caution">
    <text evidence="7">The sequence shown here is derived from an EMBL/GenBank/DDBJ whole genome shotgun (WGS) entry which is preliminary data.</text>
</comment>
<keyword evidence="2 6" id="KW-0285">Flavoprotein</keyword>
<keyword evidence="4" id="KW-0521">NADP</keyword>
<keyword evidence="3 6" id="KW-0274">FAD</keyword>
<dbReference type="InterPro" id="IPR000960">
    <property type="entry name" value="Flavin_mOase"/>
</dbReference>
<organism evidence="7 8">
    <name type="scientific">Mytilus galloprovincialis</name>
    <name type="common">Mediterranean mussel</name>
    <dbReference type="NCBI Taxonomy" id="29158"/>
    <lineage>
        <taxon>Eukaryota</taxon>
        <taxon>Metazoa</taxon>
        <taxon>Spiralia</taxon>
        <taxon>Lophotrochozoa</taxon>
        <taxon>Mollusca</taxon>
        <taxon>Bivalvia</taxon>
        <taxon>Autobranchia</taxon>
        <taxon>Pteriomorphia</taxon>
        <taxon>Mytilida</taxon>
        <taxon>Mytiloidea</taxon>
        <taxon>Mytilidae</taxon>
        <taxon>Mytilinae</taxon>
        <taxon>Mytilus</taxon>
    </lineage>
</organism>
<evidence type="ECO:0000256" key="3">
    <source>
        <dbReference type="ARBA" id="ARBA00022827"/>
    </source>
</evidence>
<evidence type="ECO:0000256" key="6">
    <source>
        <dbReference type="RuleBase" id="RU361177"/>
    </source>
</evidence>
<keyword evidence="6" id="KW-0503">Monooxygenase</keyword>
<gene>
    <name evidence="7" type="ORF">MGAL_10B016902</name>
</gene>
<sequence length="330" mass="38194">MKFNTVVTKAVPKHPDDFKTKWEVTYCHVQEPMNTTTEDFDAVIVCSGNCVFPNVPPFPGLKDFKGRLLHSRNYRKAKEFRGQTVAVIGSSYSGKDVARQLSDVADKVYIVHIDQPLNTIYPNGNVIEKNYAAKSITNSSLILANREEIEIDSLILCTGYRYRFPFLSEDILSIDDEHVSPLYKHVLHLDYHSLMVITLLRNIATYPISFSMGKFARAVIDGNANLPLKIDMKKDIASEVQWRRANKLVGSRWHYMDTLQWDFDQSLALIGKFDPLPELLQIYWNFVERHRENDFINYWKYDYHMNGNNKIVATKREKGTDFNLPQKVFA</sequence>
<protein>
    <recommendedName>
        <fullName evidence="6">Flavin-containing monooxygenase</fullName>
        <ecNumber evidence="6">1.-.-.-</ecNumber>
    </recommendedName>
</protein>
<evidence type="ECO:0000256" key="5">
    <source>
        <dbReference type="ARBA" id="ARBA00023002"/>
    </source>
</evidence>
<proteinExistence type="inferred from homology"/>
<dbReference type="SUPFAM" id="SSF51905">
    <property type="entry name" value="FAD/NAD(P)-binding domain"/>
    <property type="match status" value="2"/>
</dbReference>
<dbReference type="Gene3D" id="3.50.50.60">
    <property type="entry name" value="FAD/NAD(P)-binding domain"/>
    <property type="match status" value="2"/>
</dbReference>
<evidence type="ECO:0000256" key="4">
    <source>
        <dbReference type="ARBA" id="ARBA00022857"/>
    </source>
</evidence>
<dbReference type="Pfam" id="PF00743">
    <property type="entry name" value="FMO-like"/>
    <property type="match status" value="2"/>
</dbReference>
<evidence type="ECO:0000313" key="7">
    <source>
        <dbReference type="EMBL" id="VDI73925.1"/>
    </source>
</evidence>
<dbReference type="GO" id="GO:0050660">
    <property type="term" value="F:flavin adenine dinucleotide binding"/>
    <property type="evidence" value="ECO:0007669"/>
    <property type="project" value="InterPro"/>
</dbReference>
<dbReference type="PRINTS" id="PR00370">
    <property type="entry name" value="FMOXYGENASE"/>
</dbReference>
<dbReference type="EMBL" id="UYJE01009486">
    <property type="protein sequence ID" value="VDI73925.1"/>
    <property type="molecule type" value="Genomic_DNA"/>
</dbReference>
<comment type="similarity">
    <text evidence="1 6">Belongs to the FMO family.</text>
</comment>
<dbReference type="InterPro" id="IPR036188">
    <property type="entry name" value="FAD/NAD-bd_sf"/>
</dbReference>
<evidence type="ECO:0000256" key="2">
    <source>
        <dbReference type="ARBA" id="ARBA00022630"/>
    </source>
</evidence>
<evidence type="ECO:0000256" key="1">
    <source>
        <dbReference type="ARBA" id="ARBA00009183"/>
    </source>
</evidence>
<keyword evidence="5 6" id="KW-0560">Oxidoreductase</keyword>
<dbReference type="Proteomes" id="UP000596742">
    <property type="component" value="Unassembled WGS sequence"/>
</dbReference>
<dbReference type="InterPro" id="IPR050346">
    <property type="entry name" value="FMO-like"/>
</dbReference>
<keyword evidence="8" id="KW-1185">Reference proteome</keyword>
<dbReference type="GO" id="GO:0050661">
    <property type="term" value="F:NADP binding"/>
    <property type="evidence" value="ECO:0007669"/>
    <property type="project" value="InterPro"/>
</dbReference>
<accession>A0A8B6H4J6</accession>